<keyword evidence="13" id="KW-1185">Reference proteome</keyword>
<evidence type="ECO:0000313" key="12">
    <source>
        <dbReference type="EMBL" id="NVF16677.1"/>
    </source>
</evidence>
<evidence type="ECO:0000313" key="4">
    <source>
        <dbReference type="EMBL" id="NVF15391.1"/>
    </source>
</evidence>
<dbReference type="EMBL" id="JABWCV010000065">
    <property type="protein sequence ID" value="NVF16666.1"/>
    <property type="molecule type" value="Genomic_DNA"/>
</dbReference>
<evidence type="ECO:0000313" key="11">
    <source>
        <dbReference type="EMBL" id="NVF16666.1"/>
    </source>
</evidence>
<dbReference type="EMBL" id="JABWCV010000051">
    <property type="protein sequence ID" value="NVF16610.1"/>
    <property type="molecule type" value="Genomic_DNA"/>
</dbReference>
<evidence type="ECO:0000313" key="7">
    <source>
        <dbReference type="EMBL" id="NVF16555.1"/>
    </source>
</evidence>
<dbReference type="AlphaFoldDB" id="A0A7Y6VB08"/>
<evidence type="ECO:0000313" key="13">
    <source>
        <dbReference type="Proteomes" id="UP000589984"/>
    </source>
</evidence>
<comment type="caution">
    <text evidence="8">The sequence shown here is derived from an EMBL/GenBank/DDBJ whole genome shotgun (WGS) entry which is preliminary data.</text>
</comment>
<dbReference type="EMBL" id="JABWCV010000045">
    <property type="protein sequence ID" value="NVF16555.1"/>
    <property type="molecule type" value="Genomic_DNA"/>
</dbReference>
<dbReference type="EMBL" id="JABWCV010000003">
    <property type="protein sequence ID" value="NVF13314.1"/>
    <property type="molecule type" value="Genomic_DNA"/>
</dbReference>
<evidence type="ECO:0000313" key="9">
    <source>
        <dbReference type="EMBL" id="NVF16610.1"/>
    </source>
</evidence>
<dbReference type="EMBL" id="JABWCV010000051">
    <property type="protein sequence ID" value="NVF16619.1"/>
    <property type="molecule type" value="Genomic_DNA"/>
</dbReference>
<dbReference type="EMBL" id="JABWCV010000016">
    <property type="protein sequence ID" value="NVF15391.1"/>
    <property type="molecule type" value="Genomic_DNA"/>
</dbReference>
<evidence type="ECO:0000313" key="1">
    <source>
        <dbReference type="EMBL" id="NVF13314.1"/>
    </source>
</evidence>
<evidence type="ECO:0000313" key="3">
    <source>
        <dbReference type="EMBL" id="NVF15104.1"/>
    </source>
</evidence>
<sequence length="36" mass="4264">KYTWLPLSAYLSFERLHEEVHRLLGGYGTDHAINFE</sequence>
<feature type="non-terminal residue" evidence="8">
    <location>
        <position position="1"/>
    </location>
</feature>
<proteinExistence type="predicted"/>
<dbReference type="EMBL" id="JABWCV010000028">
    <property type="protein sequence ID" value="NVF16091.1"/>
    <property type="molecule type" value="Genomic_DNA"/>
</dbReference>
<evidence type="ECO:0000313" key="6">
    <source>
        <dbReference type="EMBL" id="NVF16091.1"/>
    </source>
</evidence>
<evidence type="ECO:0000313" key="8">
    <source>
        <dbReference type="EMBL" id="NVF16602.1"/>
    </source>
</evidence>
<dbReference type="Proteomes" id="UP000589984">
    <property type="component" value="Unassembled WGS sequence"/>
</dbReference>
<dbReference type="EMBL" id="JABWCV010000049">
    <property type="protein sequence ID" value="NVF16602.1"/>
    <property type="molecule type" value="Genomic_DNA"/>
</dbReference>
<protein>
    <submittedName>
        <fullName evidence="8">IS630 family transposase</fullName>
    </submittedName>
</protein>
<accession>A0A7Y6VB08</accession>
<reference evidence="8 13" key="1">
    <citation type="submission" date="2020-06" db="EMBL/GenBank/DDBJ databases">
        <title>Halomonas sp. QX-1 draft genome sequence.</title>
        <authorList>
            <person name="Qiu X."/>
        </authorList>
    </citation>
    <scope>NUCLEOTIDE SEQUENCE [LARGE SCALE GENOMIC DNA]</scope>
    <source>
        <strain evidence="8 13">QX-1</strain>
    </source>
</reference>
<evidence type="ECO:0000313" key="5">
    <source>
        <dbReference type="EMBL" id="NVF15955.1"/>
    </source>
</evidence>
<gene>
    <name evidence="1" type="ORF">HUO07_03905</name>
    <name evidence="2" type="ORF">HUO07_09290</name>
    <name evidence="3" type="ORF">HUO07_13115</name>
    <name evidence="4" type="ORF">HUO07_14580</name>
    <name evidence="5" type="ORF">HUO07_17520</name>
    <name evidence="6" type="ORF">HUO07_18260</name>
    <name evidence="7" type="ORF">HUO07_20770</name>
    <name evidence="8" type="ORF">HUO07_21015</name>
    <name evidence="9" type="ORF">HUO07_21055</name>
    <name evidence="10" type="ORF">HUO07_21100</name>
    <name evidence="11" type="ORF">HUO07_21390</name>
    <name evidence="12" type="ORF">HUO07_21445</name>
</gene>
<name>A0A7Y6VB08_9GAMM</name>
<evidence type="ECO:0000313" key="10">
    <source>
        <dbReference type="EMBL" id="NVF16619.1"/>
    </source>
</evidence>
<dbReference type="EMBL" id="JABWCV010000014">
    <property type="protein sequence ID" value="NVF15104.1"/>
    <property type="molecule type" value="Genomic_DNA"/>
</dbReference>
<organism evidence="8 13">
    <name type="scientific">Vreelandella maris</name>
    <dbReference type="NCBI Taxonomy" id="2729617"/>
    <lineage>
        <taxon>Bacteria</taxon>
        <taxon>Pseudomonadati</taxon>
        <taxon>Pseudomonadota</taxon>
        <taxon>Gammaproteobacteria</taxon>
        <taxon>Oceanospirillales</taxon>
        <taxon>Halomonadaceae</taxon>
        <taxon>Vreelandella</taxon>
    </lineage>
</organism>
<dbReference type="EMBL" id="JABWCV010000008">
    <property type="protein sequence ID" value="NVF14367.1"/>
    <property type="molecule type" value="Genomic_DNA"/>
</dbReference>
<evidence type="ECO:0000313" key="2">
    <source>
        <dbReference type="EMBL" id="NVF14367.1"/>
    </source>
</evidence>
<dbReference type="EMBL" id="JABWCV010000069">
    <property type="protein sequence ID" value="NVF16677.1"/>
    <property type="molecule type" value="Genomic_DNA"/>
</dbReference>
<dbReference type="EMBL" id="JABWCV010000025">
    <property type="protein sequence ID" value="NVF15955.1"/>
    <property type="molecule type" value="Genomic_DNA"/>
</dbReference>